<keyword evidence="3" id="KW-1185">Reference proteome</keyword>
<comment type="similarity">
    <text evidence="1">Belongs to the PspA/Vipp/IM30 family.</text>
</comment>
<name>A0AAP0NQF6_9MAGN</name>
<dbReference type="PANTHER" id="PTHR31088">
    <property type="entry name" value="MEMBRANE-ASSOCIATED PROTEIN VIPP1, CHLOROPLASTIC"/>
    <property type="match status" value="1"/>
</dbReference>
<dbReference type="EMBL" id="JBBNAF010000009">
    <property type="protein sequence ID" value="KAK9114085.1"/>
    <property type="molecule type" value="Genomic_DNA"/>
</dbReference>
<reference evidence="2 3" key="1">
    <citation type="submission" date="2024-01" db="EMBL/GenBank/DDBJ databases">
        <title>Genome assemblies of Stephania.</title>
        <authorList>
            <person name="Yang L."/>
        </authorList>
    </citation>
    <scope>NUCLEOTIDE SEQUENCE [LARGE SCALE GENOMIC DNA]</scope>
    <source>
        <strain evidence="2">YNDBR</strain>
        <tissue evidence="2">Leaf</tissue>
    </source>
</reference>
<evidence type="ECO:0000256" key="1">
    <source>
        <dbReference type="ARBA" id="ARBA00043985"/>
    </source>
</evidence>
<dbReference type="PANTHER" id="PTHR31088:SF12">
    <property type="entry name" value="MEMBRANE-ASSOCIATED PROTEIN VIPP1, CHLOROPLASTIC"/>
    <property type="match status" value="1"/>
</dbReference>
<dbReference type="AlphaFoldDB" id="A0AAP0NQF6"/>
<organism evidence="2 3">
    <name type="scientific">Stephania yunnanensis</name>
    <dbReference type="NCBI Taxonomy" id="152371"/>
    <lineage>
        <taxon>Eukaryota</taxon>
        <taxon>Viridiplantae</taxon>
        <taxon>Streptophyta</taxon>
        <taxon>Embryophyta</taxon>
        <taxon>Tracheophyta</taxon>
        <taxon>Spermatophyta</taxon>
        <taxon>Magnoliopsida</taxon>
        <taxon>Ranunculales</taxon>
        <taxon>Menispermaceae</taxon>
        <taxon>Menispermoideae</taxon>
        <taxon>Cissampelideae</taxon>
        <taxon>Stephania</taxon>
    </lineage>
</organism>
<dbReference type="InterPro" id="IPR007157">
    <property type="entry name" value="PspA_VIPP1"/>
</dbReference>
<sequence length="170" mass="18343">MESQAETLNQLTSDDLEGKFALLESSSVDDDLASLKKELSGNLKIQCDFKCDIHHIPVVILARLSHSPLPVRPHRLTASLVSAVGVSPSPAIASACIVTPLQSPALAFAFQPRRASANVSRTPFFAAAQLTASRASPMLAGDCGHFASPPQLLRPRVFWIKLDYMSSIMF</sequence>
<proteinExistence type="inferred from homology"/>
<dbReference type="Proteomes" id="UP001420932">
    <property type="component" value="Unassembled WGS sequence"/>
</dbReference>
<comment type="caution">
    <text evidence="2">The sequence shown here is derived from an EMBL/GenBank/DDBJ whole genome shotgun (WGS) entry which is preliminary data.</text>
</comment>
<evidence type="ECO:0000313" key="3">
    <source>
        <dbReference type="Proteomes" id="UP001420932"/>
    </source>
</evidence>
<gene>
    <name evidence="2" type="ORF">Syun_020882</name>
</gene>
<evidence type="ECO:0000313" key="2">
    <source>
        <dbReference type="EMBL" id="KAK9114085.1"/>
    </source>
</evidence>
<accession>A0AAP0NQF6</accession>
<protein>
    <submittedName>
        <fullName evidence="2">Uncharacterized protein</fullName>
    </submittedName>
</protein>